<comment type="catalytic activity">
    <reaction evidence="6 7">
        <text>L-arginyl-[protein] + 2 S-adenosyl-L-methionine = N(omega),N(omega)'-dimethyl-L-arginyl-[protein] + 2 S-adenosyl-L-homocysteine + 2 H(+)</text>
        <dbReference type="Rhea" id="RHEA:48108"/>
        <dbReference type="Rhea" id="RHEA-COMP:10532"/>
        <dbReference type="Rhea" id="RHEA-COMP:11992"/>
        <dbReference type="ChEBI" id="CHEBI:15378"/>
        <dbReference type="ChEBI" id="CHEBI:29965"/>
        <dbReference type="ChEBI" id="CHEBI:57856"/>
        <dbReference type="ChEBI" id="CHEBI:59789"/>
        <dbReference type="ChEBI" id="CHEBI:88221"/>
        <dbReference type="EC" id="2.1.1.320"/>
    </reaction>
</comment>
<evidence type="ECO:0000313" key="9">
    <source>
        <dbReference type="Proteomes" id="UP000319731"/>
    </source>
</evidence>
<comment type="caution">
    <text evidence="8">The sequence shown here is derived from an EMBL/GenBank/DDBJ whole genome shotgun (WGS) entry which is preliminary data.</text>
</comment>
<dbReference type="InterPro" id="IPR029063">
    <property type="entry name" value="SAM-dependent_MTases_sf"/>
</dbReference>
<dbReference type="GO" id="GO:0005739">
    <property type="term" value="C:mitochondrion"/>
    <property type="evidence" value="ECO:0007669"/>
    <property type="project" value="UniProtKB-SubCell"/>
</dbReference>
<dbReference type="OrthoDB" id="17415at2759"/>
<accession>A0A507CFZ0</accession>
<dbReference type="GO" id="GO:0032259">
    <property type="term" value="P:methylation"/>
    <property type="evidence" value="ECO:0007669"/>
    <property type="project" value="UniProtKB-KW"/>
</dbReference>
<dbReference type="Pfam" id="PF02636">
    <property type="entry name" value="Methyltransf_28"/>
    <property type="match status" value="1"/>
</dbReference>
<evidence type="ECO:0000256" key="3">
    <source>
        <dbReference type="ARBA" id="ARBA00022603"/>
    </source>
</evidence>
<protein>
    <recommendedName>
        <fullName evidence="7">Protein arginine methyltransferase NDUFAF7</fullName>
        <ecNumber evidence="7">2.1.1.320</ecNumber>
    </recommendedName>
</protein>
<dbReference type="GeneID" id="42002101"/>
<keyword evidence="4 7" id="KW-0808">Transferase</keyword>
<dbReference type="PANTHER" id="PTHR12049">
    <property type="entry name" value="PROTEIN ARGININE METHYLTRANSFERASE NDUFAF7, MITOCHONDRIAL"/>
    <property type="match status" value="1"/>
</dbReference>
<proteinExistence type="inferred from homology"/>
<evidence type="ECO:0000256" key="7">
    <source>
        <dbReference type="RuleBase" id="RU364114"/>
    </source>
</evidence>
<evidence type="ECO:0000256" key="6">
    <source>
        <dbReference type="ARBA" id="ARBA00048612"/>
    </source>
</evidence>
<comment type="function">
    <text evidence="7">Arginine methyltransferase involved in the assembly or stability of mitochondrial NADH:ubiquinone oxidoreductase complex (complex I).</text>
</comment>
<dbReference type="GO" id="GO:0035243">
    <property type="term" value="F:protein-arginine omega-N symmetric methyltransferase activity"/>
    <property type="evidence" value="ECO:0007669"/>
    <property type="project" value="UniProtKB-EC"/>
</dbReference>
<organism evidence="8 9">
    <name type="scientific">Synchytrium microbalum</name>
    <dbReference type="NCBI Taxonomy" id="1806994"/>
    <lineage>
        <taxon>Eukaryota</taxon>
        <taxon>Fungi</taxon>
        <taxon>Fungi incertae sedis</taxon>
        <taxon>Chytridiomycota</taxon>
        <taxon>Chytridiomycota incertae sedis</taxon>
        <taxon>Chytridiomycetes</taxon>
        <taxon>Synchytriales</taxon>
        <taxon>Synchytriaceae</taxon>
        <taxon>Synchytrium</taxon>
    </lineage>
</organism>
<dbReference type="Gene3D" id="3.40.50.12710">
    <property type="match status" value="1"/>
</dbReference>
<comment type="subcellular location">
    <subcellularLocation>
        <location evidence="1 7">Mitochondrion</location>
    </subcellularLocation>
</comment>
<dbReference type="RefSeq" id="XP_031026977.1">
    <property type="nucleotide sequence ID" value="XM_031166804.1"/>
</dbReference>
<dbReference type="SUPFAM" id="SSF53335">
    <property type="entry name" value="S-adenosyl-L-methionine-dependent methyltransferases"/>
    <property type="match status" value="1"/>
</dbReference>
<keyword evidence="5 7" id="KW-0496">Mitochondrion</keyword>
<dbReference type="InterPro" id="IPR038375">
    <property type="entry name" value="NDUFAF7_sf"/>
</dbReference>
<evidence type="ECO:0000256" key="2">
    <source>
        <dbReference type="ARBA" id="ARBA00005891"/>
    </source>
</evidence>
<keyword evidence="9" id="KW-1185">Reference proteome</keyword>
<dbReference type="InterPro" id="IPR003788">
    <property type="entry name" value="NDUFAF7"/>
</dbReference>
<dbReference type="EC" id="2.1.1.320" evidence="7"/>
<sequence>MNDKYIRFFHCFRRLNRITRTLESRHRHSSTSVTNNAAPAIAIRPKGYWDALAVDQKNPVLPIPQSAYRRYTSTELSKLTHPPRCAGVSVRDFIEDALYNPHYGYFSKKAVIFSPSEDIQFNTFKNVQHFMNHLGELYKAVESNSPPIDDIARQVWHTPTELFRPWYGYALAHYIVQLHISKQDTSGPLIIYEVGAGNGTLMMNILDYIRDRHPDIYVNTRYNVIEISAKLAALQSEAIPASSKSRVLPHDKIRIINKSIFEWDVTVSDPCFIIAMEVIDNFAHDMVRYDNVSGKPVQGVVMIDENGDYQEAYEPATDPLLLRYLELRDIPPPVLSPRILRLLRRNLIPFAPNLSRPEWIPTKTIVLFDILAKYFPNHRLVLSDFDKLPDAVSGHLGPVVQTRYDGQMIACSTYLVQPGWFDIFFPTDFEMLKKVYLKICNSRDNFVVGGAEKTHLTGEGSGKERSVRLCTQKQFLQENAQVEKTRTMSGENPMLTFYENFQFMLS</sequence>
<evidence type="ECO:0000256" key="1">
    <source>
        <dbReference type="ARBA" id="ARBA00004173"/>
    </source>
</evidence>
<dbReference type="STRING" id="1806994.A0A507CFZ0"/>
<comment type="similarity">
    <text evidence="2 7">Belongs to the NDUFAF7 family.</text>
</comment>
<keyword evidence="3 7" id="KW-0489">Methyltransferase</keyword>
<gene>
    <name evidence="8" type="ORF">SmJEL517_g00876</name>
</gene>
<evidence type="ECO:0000256" key="4">
    <source>
        <dbReference type="ARBA" id="ARBA00022679"/>
    </source>
</evidence>
<name>A0A507CFZ0_9FUNG</name>
<dbReference type="AlphaFoldDB" id="A0A507CFZ0"/>
<evidence type="ECO:0000256" key="5">
    <source>
        <dbReference type="ARBA" id="ARBA00023128"/>
    </source>
</evidence>
<evidence type="ECO:0000313" key="8">
    <source>
        <dbReference type="EMBL" id="TPX36906.1"/>
    </source>
</evidence>
<dbReference type="Proteomes" id="UP000319731">
    <property type="component" value="Unassembled WGS sequence"/>
</dbReference>
<reference evidence="8 9" key="1">
    <citation type="journal article" date="2019" name="Sci. Rep.">
        <title>Comparative genomics of chytrid fungi reveal insights into the obligate biotrophic and pathogenic lifestyle of Synchytrium endobioticum.</title>
        <authorList>
            <person name="van de Vossenberg B.T.L.H."/>
            <person name="Warris S."/>
            <person name="Nguyen H.D.T."/>
            <person name="van Gent-Pelzer M.P.E."/>
            <person name="Joly D.L."/>
            <person name="van de Geest H.C."/>
            <person name="Bonants P.J.M."/>
            <person name="Smith D.S."/>
            <person name="Levesque C.A."/>
            <person name="van der Lee T.A.J."/>
        </authorList>
    </citation>
    <scope>NUCLEOTIDE SEQUENCE [LARGE SCALE GENOMIC DNA]</scope>
    <source>
        <strain evidence="8 9">JEL517</strain>
    </source>
</reference>
<dbReference type="PANTHER" id="PTHR12049:SF5">
    <property type="entry name" value="PROTEIN ARGININE METHYLTRANSFERASE NDUFAF7 HOMOLOG, MITOCHONDRIAL"/>
    <property type="match status" value="1"/>
</dbReference>
<dbReference type="EMBL" id="QEAO01000003">
    <property type="protein sequence ID" value="TPX36906.1"/>
    <property type="molecule type" value="Genomic_DNA"/>
</dbReference>